<dbReference type="Proteomes" id="UP000245340">
    <property type="component" value="Unplaced"/>
</dbReference>
<evidence type="ECO:0000256" key="1">
    <source>
        <dbReference type="SAM" id="MobiDB-lite"/>
    </source>
</evidence>
<evidence type="ECO:0000313" key="3">
    <source>
        <dbReference type="RefSeq" id="XP_004392478.1"/>
    </source>
</evidence>
<organism evidence="2 3">
    <name type="scientific">Odobenus rosmarus divergens</name>
    <name type="common">Pacific walrus</name>
    <dbReference type="NCBI Taxonomy" id="9708"/>
    <lineage>
        <taxon>Eukaryota</taxon>
        <taxon>Metazoa</taxon>
        <taxon>Chordata</taxon>
        <taxon>Craniata</taxon>
        <taxon>Vertebrata</taxon>
        <taxon>Euteleostomi</taxon>
        <taxon>Mammalia</taxon>
        <taxon>Eutheria</taxon>
        <taxon>Laurasiatheria</taxon>
        <taxon>Carnivora</taxon>
        <taxon>Caniformia</taxon>
        <taxon>Pinnipedia</taxon>
        <taxon>Odobenidae</taxon>
        <taxon>Odobenus</taxon>
    </lineage>
</organism>
<keyword evidence="2" id="KW-1185">Reference proteome</keyword>
<evidence type="ECO:0000313" key="2">
    <source>
        <dbReference type="Proteomes" id="UP000245340"/>
    </source>
</evidence>
<sequence>MEMPPHSVPAEDPHAGIRHSGRAGQDLGRESGPKRAAAAAKPSGAGEGPPGAVPRPASRGRRRGRSGDRALVLGCGKLPRSQPPETPPPPPHLRRGWGRKGGGRKAGGCRGAGCCGGRDREASAAVRSVSRAGLGREGHGRFPLRRRSRAGGGGRRPERG</sequence>
<accession>A0A9B0G3P2</accession>
<feature type="region of interest" description="Disordered" evidence="1">
    <location>
        <begin position="1"/>
        <end position="160"/>
    </location>
</feature>
<dbReference type="RefSeq" id="XP_004392478.1">
    <property type="nucleotide sequence ID" value="XM_004392421.1"/>
</dbReference>
<feature type="compositionally biased region" description="Low complexity" evidence="1">
    <location>
        <begin position="34"/>
        <end position="44"/>
    </location>
</feature>
<proteinExistence type="predicted"/>
<feature type="compositionally biased region" description="Pro residues" evidence="1">
    <location>
        <begin position="81"/>
        <end position="91"/>
    </location>
</feature>
<dbReference type="AlphaFoldDB" id="A0A9B0G3P2"/>
<feature type="compositionally biased region" description="Basic residues" evidence="1">
    <location>
        <begin position="92"/>
        <end position="103"/>
    </location>
</feature>
<protein>
    <submittedName>
        <fullName evidence="3">Uncharacterized protein LOC101382943</fullName>
    </submittedName>
</protein>
<feature type="compositionally biased region" description="Low complexity" evidence="1">
    <location>
        <begin position="123"/>
        <end position="132"/>
    </location>
</feature>
<feature type="compositionally biased region" description="Gly residues" evidence="1">
    <location>
        <begin position="104"/>
        <end position="116"/>
    </location>
</feature>
<reference evidence="3" key="1">
    <citation type="submission" date="2025-08" db="UniProtKB">
        <authorList>
            <consortium name="RefSeq"/>
        </authorList>
    </citation>
    <scope>IDENTIFICATION</scope>
</reference>
<name>A0A9B0G3P2_ODORO</name>
<gene>
    <name evidence="3" type="primary">LOC101382943</name>
</gene>